<feature type="transmembrane region" description="Helical" evidence="1">
    <location>
        <begin position="29"/>
        <end position="48"/>
    </location>
</feature>
<keyword evidence="4" id="KW-1185">Reference proteome</keyword>
<dbReference type="OrthoDB" id="1496204at2"/>
<evidence type="ECO:0000256" key="1">
    <source>
        <dbReference type="SAM" id="Phobius"/>
    </source>
</evidence>
<evidence type="ECO:0000259" key="2">
    <source>
        <dbReference type="Pfam" id="PF14317"/>
    </source>
</evidence>
<dbReference type="EMBL" id="QRDZ01000052">
    <property type="protein sequence ID" value="RED53027.1"/>
    <property type="molecule type" value="Genomic_DNA"/>
</dbReference>
<dbReference type="RefSeq" id="WP_116065626.1">
    <property type="nucleotide sequence ID" value="NZ_QRDZ01000052.1"/>
</dbReference>
<keyword evidence="1" id="KW-1133">Transmembrane helix</keyword>
<sequence length="172" mass="20369">MPEFFEVRTENRGKEYYRFNRFHLFRRKWYIAYLPPIVSGVLGLLAFLDGEPSPAYTLWAVAIVTPFLMLLLLALAGRRHLKTNKIYASMKNIYYRFDRSSLFCETVDPRLKTTLETDWDNVYQIYESKTSFYIYISNLQAFIIPKADIVTGRPNELSEMLEQLIGKRLRRC</sequence>
<organism evidence="3 4">
    <name type="scientific">Cohnella phaseoli</name>
    <dbReference type="NCBI Taxonomy" id="456490"/>
    <lineage>
        <taxon>Bacteria</taxon>
        <taxon>Bacillati</taxon>
        <taxon>Bacillota</taxon>
        <taxon>Bacilli</taxon>
        <taxon>Bacillales</taxon>
        <taxon>Paenibacillaceae</taxon>
        <taxon>Cohnella</taxon>
    </lineage>
</organism>
<dbReference type="Proteomes" id="UP000256977">
    <property type="component" value="Unassembled WGS sequence"/>
</dbReference>
<keyword evidence="1" id="KW-0812">Transmembrane</keyword>
<protein>
    <submittedName>
        <fullName evidence="3">YcxB-like protein</fullName>
    </submittedName>
</protein>
<comment type="caution">
    <text evidence="3">The sequence shown here is derived from an EMBL/GenBank/DDBJ whole genome shotgun (WGS) entry which is preliminary data.</text>
</comment>
<proteinExistence type="predicted"/>
<dbReference type="InterPro" id="IPR025588">
    <property type="entry name" value="YcxB-like_C"/>
</dbReference>
<feature type="domain" description="YcxB-like C-terminal" evidence="2">
    <location>
        <begin position="114"/>
        <end position="160"/>
    </location>
</feature>
<dbReference type="Pfam" id="PF14317">
    <property type="entry name" value="YcxB"/>
    <property type="match status" value="1"/>
</dbReference>
<feature type="transmembrane region" description="Helical" evidence="1">
    <location>
        <begin position="54"/>
        <end position="76"/>
    </location>
</feature>
<name>A0A3D9HU72_9BACL</name>
<gene>
    <name evidence="3" type="ORF">DFP98_15236</name>
</gene>
<dbReference type="AlphaFoldDB" id="A0A3D9HU72"/>
<evidence type="ECO:0000313" key="3">
    <source>
        <dbReference type="EMBL" id="RED53027.1"/>
    </source>
</evidence>
<accession>A0A3D9HU72</accession>
<keyword evidence="1" id="KW-0472">Membrane</keyword>
<evidence type="ECO:0000313" key="4">
    <source>
        <dbReference type="Proteomes" id="UP000256977"/>
    </source>
</evidence>
<reference evidence="3 4" key="1">
    <citation type="submission" date="2018-07" db="EMBL/GenBank/DDBJ databases">
        <title>Genomic Encyclopedia of Type Strains, Phase III (KMG-III): the genomes of soil and plant-associated and newly described type strains.</title>
        <authorList>
            <person name="Whitman W."/>
        </authorList>
    </citation>
    <scope>NUCLEOTIDE SEQUENCE [LARGE SCALE GENOMIC DNA]</scope>
    <source>
        <strain evidence="3 4">CECT 7287</strain>
    </source>
</reference>